<organism evidence="1 2">
    <name type="scientific">Tenacibaculum maritimum NCIMB 2154</name>
    <dbReference type="NCBI Taxonomy" id="1349785"/>
    <lineage>
        <taxon>Bacteria</taxon>
        <taxon>Pseudomonadati</taxon>
        <taxon>Bacteroidota</taxon>
        <taxon>Flavobacteriia</taxon>
        <taxon>Flavobacteriales</taxon>
        <taxon>Flavobacteriaceae</taxon>
        <taxon>Tenacibaculum</taxon>
    </lineage>
</organism>
<dbReference type="EMBL" id="LT634361">
    <property type="protein sequence ID" value="SFZ80004.1"/>
    <property type="molecule type" value="Genomic_DNA"/>
</dbReference>
<dbReference type="Proteomes" id="UP000231564">
    <property type="component" value="Chromosome MARIT"/>
</dbReference>
<gene>
    <name evidence="1" type="ORF">MARIT_0083</name>
</gene>
<accession>A0A2H1E6H3</accession>
<dbReference type="KEGG" id="tmar:MARIT_0083"/>
<reference evidence="1 2" key="1">
    <citation type="submission" date="2016-11" db="EMBL/GenBank/DDBJ databases">
        <authorList>
            <person name="Jaros S."/>
            <person name="Januszkiewicz K."/>
            <person name="Wedrychowicz H."/>
        </authorList>
    </citation>
    <scope>NUCLEOTIDE SEQUENCE [LARGE SCALE GENOMIC DNA]</scope>
    <source>
        <strain evidence="1">NCIMB 2154T</strain>
    </source>
</reference>
<sequence length="63" mass="7450">MVADGPLGYAQEVYNSGRMHINRSVLSKSLNPLSGEWNRHLGGRRFWHLLPRRFNNSFNLRYY</sequence>
<evidence type="ECO:0000313" key="1">
    <source>
        <dbReference type="EMBL" id="SFZ80004.1"/>
    </source>
</evidence>
<name>A0A2H1E6H3_9FLAO</name>
<dbReference type="RefSeq" id="WP_024742027.1">
    <property type="nucleotide sequence ID" value="NZ_BAUG01000044.1"/>
</dbReference>
<evidence type="ECO:0000313" key="2">
    <source>
        <dbReference type="Proteomes" id="UP000231564"/>
    </source>
</evidence>
<keyword evidence="2" id="KW-1185">Reference proteome</keyword>
<protein>
    <submittedName>
        <fullName evidence="1">Uncharacterized protein</fullName>
    </submittedName>
</protein>
<proteinExistence type="predicted"/>
<dbReference type="AlphaFoldDB" id="A0A2H1E6H3"/>